<evidence type="ECO:0000313" key="2">
    <source>
        <dbReference type="EMBL" id="QIS12123.1"/>
    </source>
</evidence>
<dbReference type="KEGG" id="nah:F5544_21300"/>
<feature type="compositionally biased region" description="Basic and acidic residues" evidence="1">
    <location>
        <begin position="1"/>
        <end position="10"/>
    </location>
</feature>
<protein>
    <submittedName>
        <fullName evidence="2">Uncharacterized protein</fullName>
    </submittedName>
</protein>
<evidence type="ECO:0000313" key="3">
    <source>
        <dbReference type="Proteomes" id="UP000503540"/>
    </source>
</evidence>
<keyword evidence="3" id="KW-1185">Reference proteome</keyword>
<dbReference type="RefSeq" id="WP_167474846.1">
    <property type="nucleotide sequence ID" value="NZ_CP046172.1"/>
</dbReference>
<accession>A0A6G9YGM9</accession>
<proteinExistence type="predicted"/>
<gene>
    <name evidence="2" type="ORF">F5544_21300</name>
</gene>
<feature type="region of interest" description="Disordered" evidence="1">
    <location>
        <begin position="1"/>
        <end position="30"/>
    </location>
</feature>
<name>A0A6G9YGM9_9NOCA</name>
<evidence type="ECO:0000256" key="1">
    <source>
        <dbReference type="SAM" id="MobiDB-lite"/>
    </source>
</evidence>
<sequence length="66" mass="7681">MTISQVHEDADLFFSTTSAPESEESDRSVTERPVLSLLNWLFDDPSRRYRVRPGFEVDAAPRNWPR</sequence>
<organism evidence="2 3">
    <name type="scientific">Nocardia arthritidis</name>
    <dbReference type="NCBI Taxonomy" id="228602"/>
    <lineage>
        <taxon>Bacteria</taxon>
        <taxon>Bacillati</taxon>
        <taxon>Actinomycetota</taxon>
        <taxon>Actinomycetes</taxon>
        <taxon>Mycobacteriales</taxon>
        <taxon>Nocardiaceae</taxon>
        <taxon>Nocardia</taxon>
    </lineage>
</organism>
<dbReference type="Proteomes" id="UP000503540">
    <property type="component" value="Chromosome"/>
</dbReference>
<dbReference type="EMBL" id="CP046172">
    <property type="protein sequence ID" value="QIS12123.1"/>
    <property type="molecule type" value="Genomic_DNA"/>
</dbReference>
<dbReference type="AlphaFoldDB" id="A0A6G9YGM9"/>
<reference evidence="2 3" key="1">
    <citation type="journal article" date="2019" name="ACS Chem. Biol.">
        <title>Identification and Mobilization of a Cryptic Antibiotic Biosynthesis Gene Locus from a Human-Pathogenic Nocardia Isolate.</title>
        <authorList>
            <person name="Herisse M."/>
            <person name="Ishida K."/>
            <person name="Porter J.L."/>
            <person name="Howden B."/>
            <person name="Hertweck C."/>
            <person name="Stinear T.P."/>
            <person name="Pidot S.J."/>
        </authorList>
    </citation>
    <scope>NUCLEOTIDE SEQUENCE [LARGE SCALE GENOMIC DNA]</scope>
    <source>
        <strain evidence="2 3">AUSMDU00012717</strain>
    </source>
</reference>